<dbReference type="InterPro" id="IPR036291">
    <property type="entry name" value="NAD(P)-bd_dom_sf"/>
</dbReference>
<evidence type="ECO:0000256" key="2">
    <source>
        <dbReference type="ARBA" id="ARBA00023002"/>
    </source>
</evidence>
<feature type="region of interest" description="Disordered" evidence="4">
    <location>
        <begin position="313"/>
        <end position="332"/>
    </location>
</feature>
<dbReference type="PROSITE" id="PS00061">
    <property type="entry name" value="ADH_SHORT"/>
    <property type="match status" value="1"/>
</dbReference>
<dbReference type="InterPro" id="IPR002347">
    <property type="entry name" value="SDR_fam"/>
</dbReference>
<dbReference type="PANTHER" id="PTHR44169">
    <property type="entry name" value="NADPH-DEPENDENT 1-ACYLDIHYDROXYACETONE PHOSPHATE REDUCTASE"/>
    <property type="match status" value="1"/>
</dbReference>
<gene>
    <name evidence="5" type="ORF">PIB30_042059</name>
</gene>
<comment type="similarity">
    <text evidence="1 3">Belongs to the short-chain dehydrogenases/reductases (SDR) family.</text>
</comment>
<dbReference type="CDD" id="cd05374">
    <property type="entry name" value="17beta-HSD-like_SDR_c"/>
    <property type="match status" value="1"/>
</dbReference>
<reference evidence="5 6" key="1">
    <citation type="journal article" date="2023" name="Plants (Basel)">
        <title>Bridging the Gap: Combining Genomics and Transcriptomics Approaches to Understand Stylosanthes scabra, an Orphan Legume from the Brazilian Caatinga.</title>
        <authorList>
            <person name="Ferreira-Neto J.R.C."/>
            <person name="da Silva M.D."/>
            <person name="Binneck E."/>
            <person name="de Melo N.F."/>
            <person name="da Silva R.H."/>
            <person name="de Melo A.L.T.M."/>
            <person name="Pandolfi V."/>
            <person name="Bustamante F.O."/>
            <person name="Brasileiro-Vidal A.C."/>
            <person name="Benko-Iseppon A.M."/>
        </authorList>
    </citation>
    <scope>NUCLEOTIDE SEQUENCE [LARGE SCALE GENOMIC DNA]</scope>
    <source>
        <tissue evidence="5">Leaves</tissue>
    </source>
</reference>
<sequence length="332" mass="36537">MSDPKIVLVTGCAIGGIGYEYCKAFAEKNCHVFASDISIRMHDMKQLESHNNVETLEIDVSSDQSVSSAVETVISKRGRIDILVNNAGIGSTGPLAEMPLDAIRKAWEINTLGQLRMVQHVVPHMASRRSGSIVNVGSIVGTVSTPWAGSYCSSKASVIAMTNSLRLELRPFGIDVVLVLPGSVKSNLGRANMERLGNQDWKLYKEFKDSIAERARASQGEKATDGRVFARHVVNKVLRPKPPKQIAFGHMTGLFALLSWSPIWVRDLFFSTRFGLNRKMSITYGLALFIMLRFKSGVTGEAPLRDAFPTVKAPTRQWPSTQEALKEEAPHP</sequence>
<proteinExistence type="inferred from homology"/>
<accession>A0ABU6YCG9</accession>
<dbReference type="EMBL" id="JASCZI010241892">
    <property type="protein sequence ID" value="MED6208112.1"/>
    <property type="molecule type" value="Genomic_DNA"/>
</dbReference>
<dbReference type="PANTHER" id="PTHR44169:SF5">
    <property type="entry name" value="ENOYL-(ACYL CARRIER) REDUCTASE"/>
    <property type="match status" value="1"/>
</dbReference>
<evidence type="ECO:0000313" key="5">
    <source>
        <dbReference type="EMBL" id="MED6208112.1"/>
    </source>
</evidence>
<keyword evidence="2" id="KW-0560">Oxidoreductase</keyword>
<dbReference type="Proteomes" id="UP001341840">
    <property type="component" value="Unassembled WGS sequence"/>
</dbReference>
<dbReference type="Pfam" id="PF00106">
    <property type="entry name" value="adh_short"/>
    <property type="match status" value="1"/>
</dbReference>
<protein>
    <submittedName>
        <fullName evidence="5">Uncharacterized protein</fullName>
    </submittedName>
</protein>
<dbReference type="SUPFAM" id="SSF51735">
    <property type="entry name" value="NAD(P)-binding Rossmann-fold domains"/>
    <property type="match status" value="1"/>
</dbReference>
<organism evidence="5 6">
    <name type="scientific">Stylosanthes scabra</name>
    <dbReference type="NCBI Taxonomy" id="79078"/>
    <lineage>
        <taxon>Eukaryota</taxon>
        <taxon>Viridiplantae</taxon>
        <taxon>Streptophyta</taxon>
        <taxon>Embryophyta</taxon>
        <taxon>Tracheophyta</taxon>
        <taxon>Spermatophyta</taxon>
        <taxon>Magnoliopsida</taxon>
        <taxon>eudicotyledons</taxon>
        <taxon>Gunneridae</taxon>
        <taxon>Pentapetalae</taxon>
        <taxon>rosids</taxon>
        <taxon>fabids</taxon>
        <taxon>Fabales</taxon>
        <taxon>Fabaceae</taxon>
        <taxon>Papilionoideae</taxon>
        <taxon>50 kb inversion clade</taxon>
        <taxon>dalbergioids sensu lato</taxon>
        <taxon>Dalbergieae</taxon>
        <taxon>Pterocarpus clade</taxon>
        <taxon>Stylosanthes</taxon>
    </lineage>
</organism>
<evidence type="ECO:0000256" key="4">
    <source>
        <dbReference type="SAM" id="MobiDB-lite"/>
    </source>
</evidence>
<keyword evidence="6" id="KW-1185">Reference proteome</keyword>
<name>A0ABU6YCG9_9FABA</name>
<evidence type="ECO:0000313" key="6">
    <source>
        <dbReference type="Proteomes" id="UP001341840"/>
    </source>
</evidence>
<dbReference type="Gene3D" id="3.40.50.720">
    <property type="entry name" value="NAD(P)-binding Rossmann-like Domain"/>
    <property type="match status" value="1"/>
</dbReference>
<evidence type="ECO:0000256" key="1">
    <source>
        <dbReference type="ARBA" id="ARBA00006484"/>
    </source>
</evidence>
<evidence type="ECO:0000256" key="3">
    <source>
        <dbReference type="RuleBase" id="RU000363"/>
    </source>
</evidence>
<dbReference type="PRINTS" id="PR00081">
    <property type="entry name" value="GDHRDH"/>
</dbReference>
<dbReference type="InterPro" id="IPR020904">
    <property type="entry name" value="Sc_DH/Rdtase_CS"/>
</dbReference>
<comment type="caution">
    <text evidence="5">The sequence shown here is derived from an EMBL/GenBank/DDBJ whole genome shotgun (WGS) entry which is preliminary data.</text>
</comment>
<dbReference type="PRINTS" id="PR00080">
    <property type="entry name" value="SDRFAMILY"/>
</dbReference>